<reference evidence="2 3" key="1">
    <citation type="submission" date="2024-03" db="EMBL/GenBank/DDBJ databases">
        <title>Complete genome sequence of the green alga Chloropicon roscoffensis RCC1871.</title>
        <authorList>
            <person name="Lemieux C."/>
            <person name="Pombert J.-F."/>
            <person name="Otis C."/>
            <person name="Turmel M."/>
        </authorList>
    </citation>
    <scope>NUCLEOTIDE SEQUENCE [LARGE SCALE GENOMIC DNA]</scope>
    <source>
        <strain evidence="2 3">RCC1871</strain>
    </source>
</reference>
<dbReference type="InterPro" id="IPR010721">
    <property type="entry name" value="UstE-like"/>
</dbReference>
<dbReference type="AlphaFoldDB" id="A0AAX4P1H5"/>
<keyword evidence="3" id="KW-1185">Reference proteome</keyword>
<evidence type="ECO:0000256" key="1">
    <source>
        <dbReference type="SAM" id="Phobius"/>
    </source>
</evidence>
<dbReference type="PROSITE" id="PS50244">
    <property type="entry name" value="S5A_REDUCTASE"/>
    <property type="match status" value="1"/>
</dbReference>
<dbReference type="PANTHER" id="PTHR32251:SF23">
    <property type="entry name" value="3-OXO-5-ALPHA-STEROID 4-DEHYDROGENASE (DUF1295)"/>
    <property type="match status" value="1"/>
</dbReference>
<keyword evidence="1" id="KW-0472">Membrane</keyword>
<keyword evidence="1" id="KW-1133">Transmembrane helix</keyword>
<dbReference type="GO" id="GO:0016020">
    <property type="term" value="C:membrane"/>
    <property type="evidence" value="ECO:0007669"/>
    <property type="project" value="TreeGrafter"/>
</dbReference>
<name>A0AAX4P1H5_9CHLO</name>
<sequence>MGSRGPSGPGYGSRPVRIWGEHVSHRHLSPKNLINALLTLTVLSPSVFWVASLRRRCGTLDGGASSGGCGLYAIHPDALLHLLFFANVTVGFWIVGLVQRSFWLIDPYWTLFPPLAAAFYGSRVDRPFAASDQFAVALALLLVWSARLTYSYFRRENWKFGEREDWRYTDMAKAHGKHWWWMSFFAVGLAQQFMLCPLVYPFRALSESLGSEWSALDLVAAAGSSIGILVSWTADAQLHRYCNSGPYREGGSKPPVLSSGLWYLSRHPNYVGEQVFWWSLALFAVAREDYIALVGPAINSLVLLQVTHMTEAHMLGTWKSERRKREYREYARRTPAWVPLLPTTIFPTYQKEGRSD</sequence>
<dbReference type="Proteomes" id="UP001472866">
    <property type="component" value="Chromosome 02"/>
</dbReference>
<feature type="transmembrane region" description="Helical" evidence="1">
    <location>
        <begin position="78"/>
        <end position="96"/>
    </location>
</feature>
<dbReference type="PANTHER" id="PTHR32251">
    <property type="entry name" value="3-OXO-5-ALPHA-STEROID 4-DEHYDROGENASE"/>
    <property type="match status" value="1"/>
</dbReference>
<proteinExistence type="predicted"/>
<dbReference type="Pfam" id="PF06966">
    <property type="entry name" value="DUF1295"/>
    <property type="match status" value="1"/>
</dbReference>
<dbReference type="Gene3D" id="1.20.120.1630">
    <property type="match status" value="1"/>
</dbReference>
<keyword evidence="1" id="KW-0812">Transmembrane</keyword>
<dbReference type="EMBL" id="CP151502">
    <property type="protein sequence ID" value="WZN59659.1"/>
    <property type="molecule type" value="Genomic_DNA"/>
</dbReference>
<feature type="transmembrane region" description="Helical" evidence="1">
    <location>
        <begin position="134"/>
        <end position="153"/>
    </location>
</feature>
<feature type="transmembrane region" description="Helical" evidence="1">
    <location>
        <begin position="179"/>
        <end position="202"/>
    </location>
</feature>
<gene>
    <name evidence="2" type="ORF">HKI87_02g11850</name>
</gene>
<feature type="transmembrane region" description="Helical" evidence="1">
    <location>
        <begin position="33"/>
        <end position="51"/>
    </location>
</feature>
<protein>
    <submittedName>
        <fullName evidence="2">DUF1295 domain-containing protein</fullName>
    </submittedName>
</protein>
<evidence type="ECO:0000313" key="3">
    <source>
        <dbReference type="Proteomes" id="UP001472866"/>
    </source>
</evidence>
<evidence type="ECO:0000313" key="2">
    <source>
        <dbReference type="EMBL" id="WZN59659.1"/>
    </source>
</evidence>
<organism evidence="2 3">
    <name type="scientific">Chloropicon roscoffensis</name>
    <dbReference type="NCBI Taxonomy" id="1461544"/>
    <lineage>
        <taxon>Eukaryota</taxon>
        <taxon>Viridiplantae</taxon>
        <taxon>Chlorophyta</taxon>
        <taxon>Chloropicophyceae</taxon>
        <taxon>Chloropicales</taxon>
        <taxon>Chloropicaceae</taxon>
        <taxon>Chloropicon</taxon>
    </lineage>
</organism>
<accession>A0AAX4P1H5</accession>